<dbReference type="RefSeq" id="WP_371437672.1">
    <property type="nucleotide sequence ID" value="NZ_JBHSRS010000071.1"/>
</dbReference>
<dbReference type="Pfam" id="PF00004">
    <property type="entry name" value="AAA"/>
    <property type="match status" value="1"/>
</dbReference>
<name>A0ABW1TZN0_9BURK</name>
<proteinExistence type="predicted"/>
<organism evidence="2 3">
    <name type="scientific">Polaromonas aquatica</name>
    <dbReference type="NCBI Taxonomy" id="332657"/>
    <lineage>
        <taxon>Bacteria</taxon>
        <taxon>Pseudomonadati</taxon>
        <taxon>Pseudomonadota</taxon>
        <taxon>Betaproteobacteria</taxon>
        <taxon>Burkholderiales</taxon>
        <taxon>Comamonadaceae</taxon>
        <taxon>Polaromonas</taxon>
    </lineage>
</organism>
<reference evidence="3" key="1">
    <citation type="journal article" date="2019" name="Int. J. Syst. Evol. Microbiol.">
        <title>The Global Catalogue of Microorganisms (GCM) 10K type strain sequencing project: providing services to taxonomists for standard genome sequencing and annotation.</title>
        <authorList>
            <consortium name="The Broad Institute Genomics Platform"/>
            <consortium name="The Broad Institute Genome Sequencing Center for Infectious Disease"/>
            <person name="Wu L."/>
            <person name="Ma J."/>
        </authorList>
    </citation>
    <scope>NUCLEOTIDE SEQUENCE [LARGE SCALE GENOMIC DNA]</scope>
    <source>
        <strain evidence="3">CCUG 39402</strain>
    </source>
</reference>
<dbReference type="InterPro" id="IPR003959">
    <property type="entry name" value="ATPase_AAA_core"/>
</dbReference>
<dbReference type="SMART" id="SM00382">
    <property type="entry name" value="AAA"/>
    <property type="match status" value="1"/>
</dbReference>
<dbReference type="SUPFAM" id="SSF52540">
    <property type="entry name" value="P-loop containing nucleoside triphosphate hydrolases"/>
    <property type="match status" value="1"/>
</dbReference>
<dbReference type="Proteomes" id="UP001596270">
    <property type="component" value="Unassembled WGS sequence"/>
</dbReference>
<feature type="domain" description="AAA+ ATPase" evidence="1">
    <location>
        <begin position="128"/>
        <end position="260"/>
    </location>
</feature>
<dbReference type="InterPro" id="IPR027417">
    <property type="entry name" value="P-loop_NTPase"/>
</dbReference>
<evidence type="ECO:0000259" key="1">
    <source>
        <dbReference type="SMART" id="SM00382"/>
    </source>
</evidence>
<dbReference type="InterPro" id="IPR003593">
    <property type="entry name" value="AAA+_ATPase"/>
</dbReference>
<dbReference type="PANTHER" id="PTHR23077">
    <property type="entry name" value="AAA-FAMILY ATPASE"/>
    <property type="match status" value="1"/>
</dbReference>
<comment type="caution">
    <text evidence="2">The sequence shown here is derived from an EMBL/GenBank/DDBJ whole genome shotgun (WGS) entry which is preliminary data.</text>
</comment>
<evidence type="ECO:0000313" key="2">
    <source>
        <dbReference type="EMBL" id="MFC6282203.1"/>
    </source>
</evidence>
<dbReference type="InterPro" id="IPR050168">
    <property type="entry name" value="AAA_ATPase_domain"/>
</dbReference>
<keyword evidence="3" id="KW-1185">Reference proteome</keyword>
<dbReference type="EMBL" id="JBHSRS010000071">
    <property type="protein sequence ID" value="MFC6282203.1"/>
    <property type="molecule type" value="Genomic_DNA"/>
</dbReference>
<evidence type="ECO:0000313" key="3">
    <source>
        <dbReference type="Proteomes" id="UP001596270"/>
    </source>
</evidence>
<dbReference type="Gene3D" id="3.40.50.300">
    <property type="entry name" value="P-loop containing nucleotide triphosphate hydrolases"/>
    <property type="match status" value="1"/>
</dbReference>
<protein>
    <submittedName>
        <fullName evidence="2">AAA family ATPase</fullName>
    </submittedName>
</protein>
<sequence>METAEFELTSPAQARARKKAAETSVVRLLPKFLQACTWGHSPGMQEVATNMAGILDEQYPAVAKSIREQYRFQHRQAPKQLPESLISLEDPRHGLHAVILSQETIEKCHAIVQEHSRSEELKAFGLAPRHKVLLHGAPGNGKTMLAEALAWELHVPFLRVKYSGLIDSHLGETGKKLDMVMDYAKTAPCVLFLDEFDAVGLARGEGSDVGEMRRITNQLLIAMERLPSTCVFVAATNAHNMLDAAVKRRFDFAIELASPTTELKLLCAQMELAPALTPGHDLLHLCGRISERSSANLFEVVELCRRIRRDLVLNAGEGIQTIIEARSV</sequence>
<accession>A0ABW1TZN0</accession>
<dbReference type="PANTHER" id="PTHR23077:SF198">
    <property type="entry name" value="ATP-DEPENDENT ZINC METALLOPROTEASE FTSH"/>
    <property type="match status" value="1"/>
</dbReference>
<dbReference type="CDD" id="cd19481">
    <property type="entry name" value="RecA-like_protease"/>
    <property type="match status" value="1"/>
</dbReference>
<gene>
    <name evidence="2" type="ORF">ACFQND_13300</name>
</gene>